<feature type="compositionally biased region" description="Polar residues" evidence="1">
    <location>
        <begin position="287"/>
        <end position="303"/>
    </location>
</feature>
<comment type="caution">
    <text evidence="3">The sequence shown here is derived from an EMBL/GenBank/DDBJ whole genome shotgun (WGS) entry which is preliminary data.</text>
</comment>
<feature type="domain" description="Myb-like" evidence="2">
    <location>
        <begin position="41"/>
        <end position="90"/>
    </location>
</feature>
<accession>A0A8S3ZW80</accession>
<evidence type="ECO:0000256" key="1">
    <source>
        <dbReference type="SAM" id="MobiDB-lite"/>
    </source>
</evidence>
<dbReference type="SMART" id="SM00717">
    <property type="entry name" value="SANT"/>
    <property type="match status" value="1"/>
</dbReference>
<dbReference type="PANTHER" id="PTHR15132">
    <property type="entry name" value="SNRNA-ACTIVATING PROTEIN COMPLEX SUBUNIT 2"/>
    <property type="match status" value="1"/>
</dbReference>
<feature type="region of interest" description="Disordered" evidence="1">
    <location>
        <begin position="251"/>
        <end position="328"/>
    </location>
</feature>
<proteinExistence type="predicted"/>
<gene>
    <name evidence="3" type="ORF">CUNI_LOCUS17423</name>
</gene>
<dbReference type="GO" id="GO:0009301">
    <property type="term" value="P:snRNA transcription"/>
    <property type="evidence" value="ECO:0007669"/>
    <property type="project" value="InterPro"/>
</dbReference>
<evidence type="ECO:0000313" key="4">
    <source>
        <dbReference type="Proteomes" id="UP000678393"/>
    </source>
</evidence>
<protein>
    <recommendedName>
        <fullName evidence="2">Myb-like domain-containing protein</fullName>
    </recommendedName>
</protein>
<dbReference type="CDD" id="cd00167">
    <property type="entry name" value="SANT"/>
    <property type="match status" value="1"/>
</dbReference>
<dbReference type="Pfam" id="PF11035">
    <property type="entry name" value="SNAPC2"/>
    <property type="match status" value="1"/>
</dbReference>
<name>A0A8S3ZW80_9EUPU</name>
<dbReference type="SUPFAM" id="SSF46689">
    <property type="entry name" value="Homeodomain-like"/>
    <property type="match status" value="1"/>
</dbReference>
<dbReference type="InterPro" id="IPR021281">
    <property type="entry name" value="SNAPC2"/>
</dbReference>
<dbReference type="Gene3D" id="1.10.10.60">
    <property type="entry name" value="Homeodomain-like"/>
    <property type="match status" value="1"/>
</dbReference>
<dbReference type="Proteomes" id="UP000678393">
    <property type="component" value="Unassembled WGS sequence"/>
</dbReference>
<dbReference type="EMBL" id="CAJHNH020004891">
    <property type="protein sequence ID" value="CAG5131865.1"/>
    <property type="molecule type" value="Genomic_DNA"/>
</dbReference>
<evidence type="ECO:0000259" key="2">
    <source>
        <dbReference type="SMART" id="SM00717"/>
    </source>
</evidence>
<feature type="compositionally biased region" description="Low complexity" evidence="1">
    <location>
        <begin position="304"/>
        <end position="326"/>
    </location>
</feature>
<feature type="compositionally biased region" description="Basic residues" evidence="1">
    <location>
        <begin position="8"/>
        <end position="25"/>
    </location>
</feature>
<keyword evidence="4" id="KW-1185">Reference proteome</keyword>
<dbReference type="GO" id="GO:0016251">
    <property type="term" value="F:RNA polymerase II general transcription initiation factor activity"/>
    <property type="evidence" value="ECO:0007669"/>
    <property type="project" value="InterPro"/>
</dbReference>
<dbReference type="AlphaFoldDB" id="A0A8S3ZW80"/>
<dbReference type="PANTHER" id="PTHR15132:SF1">
    <property type="entry name" value="SNRNA-ACTIVATING PROTEIN COMPLEX SUBUNIT 2"/>
    <property type="match status" value="1"/>
</dbReference>
<dbReference type="GO" id="GO:0016604">
    <property type="term" value="C:nuclear body"/>
    <property type="evidence" value="ECO:0007669"/>
    <property type="project" value="TreeGrafter"/>
</dbReference>
<dbReference type="OrthoDB" id="5990578at2759"/>
<sequence>MAEENNSPKRKSSPKSKNHFWKKKNTRKAQYISEVQNRFLVHQKWTLKEKSRLLEALKRYEPESISSIAKIVGTKSEEEVEEKIQCLRGVDNIRFANDRVDANGPDRAPIEAWIDLVQEMISFESADYSQFVPKILGLIARNEQFADSGYPELNWRHIYQFLADITEDRVDVLKLTDLEYLIVLDMMRNLGEELQKSDTFDQRQILDFKYNLLNLKPGIPSKAEKETVVHSISQALSNDFWEPEEMESLLSHAAKSAATSSAQPSSDSSTSAVRLGMTSASPARIDLQTTRASSSTQGTTLEASTSSSSSDQGSSGQQNNNSQGTTAAKAEDGNQANAGAGLVHAHGAGQRFLHPKYFTLNPLCVPTQLLAFQPKT</sequence>
<evidence type="ECO:0000313" key="3">
    <source>
        <dbReference type="EMBL" id="CAG5131865.1"/>
    </source>
</evidence>
<dbReference type="InterPro" id="IPR009057">
    <property type="entry name" value="Homeodomain-like_sf"/>
</dbReference>
<dbReference type="InterPro" id="IPR001005">
    <property type="entry name" value="SANT/Myb"/>
</dbReference>
<reference evidence="3" key="1">
    <citation type="submission" date="2021-04" db="EMBL/GenBank/DDBJ databases">
        <authorList>
            <consortium name="Molecular Ecology Group"/>
        </authorList>
    </citation>
    <scope>NUCLEOTIDE SEQUENCE</scope>
</reference>
<organism evidence="3 4">
    <name type="scientific">Candidula unifasciata</name>
    <dbReference type="NCBI Taxonomy" id="100452"/>
    <lineage>
        <taxon>Eukaryota</taxon>
        <taxon>Metazoa</taxon>
        <taxon>Spiralia</taxon>
        <taxon>Lophotrochozoa</taxon>
        <taxon>Mollusca</taxon>
        <taxon>Gastropoda</taxon>
        <taxon>Heterobranchia</taxon>
        <taxon>Euthyneura</taxon>
        <taxon>Panpulmonata</taxon>
        <taxon>Eupulmonata</taxon>
        <taxon>Stylommatophora</taxon>
        <taxon>Helicina</taxon>
        <taxon>Helicoidea</taxon>
        <taxon>Geomitridae</taxon>
        <taxon>Candidula</taxon>
    </lineage>
</organism>
<feature type="compositionally biased region" description="Low complexity" evidence="1">
    <location>
        <begin position="251"/>
        <end position="272"/>
    </location>
</feature>
<feature type="region of interest" description="Disordered" evidence="1">
    <location>
        <begin position="1"/>
        <end position="25"/>
    </location>
</feature>